<comment type="caution">
    <text evidence="2">The sequence shown here is derived from an EMBL/GenBank/DDBJ whole genome shotgun (WGS) entry which is preliminary data.</text>
</comment>
<protein>
    <submittedName>
        <fullName evidence="2">Uncharacterized protein</fullName>
    </submittedName>
</protein>
<sequence length="136" mass="15172">METVLKFFGIKNSVQHLIVPLLTVSYLSYFPASLGQGSDIAYLYNMAPLLGELANLLLAMIIALVSYSIVFELANYLDSYHSIPMFLLLAIAFLALSFSSIFDVIGFQWINQPLAYAFLSLSISFLSLLERTNKNC</sequence>
<proteinExistence type="predicted"/>
<accession>A0AAI9CYB0</accession>
<dbReference type="AlphaFoldDB" id="A0AAI9CYB0"/>
<keyword evidence="1" id="KW-0472">Membrane</keyword>
<dbReference type="EMBL" id="ABNSCA010000041">
    <property type="protein sequence ID" value="ELN6934664.1"/>
    <property type="molecule type" value="Genomic_DNA"/>
</dbReference>
<evidence type="ECO:0000313" key="3">
    <source>
        <dbReference type="Proteomes" id="UP001253463"/>
    </source>
</evidence>
<feature type="transmembrane region" description="Helical" evidence="1">
    <location>
        <begin position="53"/>
        <end position="74"/>
    </location>
</feature>
<gene>
    <name evidence="2" type="ORF">RZY48_004182</name>
</gene>
<name>A0AAI9CYB0_9VIBR</name>
<organism evidence="2 3">
    <name type="scientific">Vibrio navarrensis</name>
    <dbReference type="NCBI Taxonomy" id="29495"/>
    <lineage>
        <taxon>Bacteria</taxon>
        <taxon>Pseudomonadati</taxon>
        <taxon>Pseudomonadota</taxon>
        <taxon>Gammaproteobacteria</taxon>
        <taxon>Vibrionales</taxon>
        <taxon>Vibrionaceae</taxon>
        <taxon>Vibrio</taxon>
    </lineage>
</organism>
<evidence type="ECO:0000256" key="1">
    <source>
        <dbReference type="SAM" id="Phobius"/>
    </source>
</evidence>
<dbReference type="Proteomes" id="UP001253463">
    <property type="component" value="Unassembled WGS sequence"/>
</dbReference>
<keyword evidence="1" id="KW-0812">Transmembrane</keyword>
<feature type="transmembrane region" description="Helical" evidence="1">
    <location>
        <begin position="86"/>
        <end position="107"/>
    </location>
</feature>
<evidence type="ECO:0000313" key="2">
    <source>
        <dbReference type="EMBL" id="ELN6934664.1"/>
    </source>
</evidence>
<keyword evidence="1" id="KW-1133">Transmembrane helix</keyword>
<reference evidence="2" key="1">
    <citation type="submission" date="2023-10" db="EMBL/GenBank/DDBJ databases">
        <authorList>
            <consortium name="PulseNet: The National Subtyping Network for Foodborne Disease Surveillance"/>
        </authorList>
    </citation>
    <scope>NUCLEOTIDE SEQUENCE</scope>
    <source>
        <strain evidence="2">PNUSAV004886</strain>
    </source>
</reference>
<feature type="transmembrane region" description="Helical" evidence="1">
    <location>
        <begin position="113"/>
        <end position="129"/>
    </location>
</feature>